<keyword evidence="5" id="KW-1185">Reference proteome</keyword>
<dbReference type="EMBL" id="JAJEWP010000010">
    <property type="protein sequence ID" value="MCC2618310.1"/>
    <property type="molecule type" value="Genomic_DNA"/>
</dbReference>
<keyword evidence="1 2" id="KW-0597">Phosphoprotein</keyword>
<dbReference type="SUPFAM" id="SSF52172">
    <property type="entry name" value="CheY-like"/>
    <property type="match status" value="1"/>
</dbReference>
<proteinExistence type="predicted"/>
<evidence type="ECO:0000313" key="5">
    <source>
        <dbReference type="Proteomes" id="UP001520878"/>
    </source>
</evidence>
<organism evidence="4 5">
    <name type="scientific">Fluctibacter halophilus</name>
    <dbReference type="NCBI Taxonomy" id="226011"/>
    <lineage>
        <taxon>Bacteria</taxon>
        <taxon>Pseudomonadati</taxon>
        <taxon>Pseudomonadota</taxon>
        <taxon>Gammaproteobacteria</taxon>
        <taxon>Alteromonadales</taxon>
        <taxon>Alteromonadaceae</taxon>
        <taxon>Fluctibacter</taxon>
    </lineage>
</organism>
<evidence type="ECO:0000256" key="1">
    <source>
        <dbReference type="ARBA" id="ARBA00022553"/>
    </source>
</evidence>
<dbReference type="Gene3D" id="3.40.50.2300">
    <property type="match status" value="1"/>
</dbReference>
<feature type="modified residue" description="4-aspartylphosphate" evidence="2">
    <location>
        <position position="54"/>
    </location>
</feature>
<gene>
    <name evidence="4" type="ORF">LJ739_18785</name>
</gene>
<comment type="caution">
    <text evidence="4">The sequence shown here is derived from an EMBL/GenBank/DDBJ whole genome shotgun (WGS) entry which is preliminary data.</text>
</comment>
<dbReference type="PANTHER" id="PTHR44591">
    <property type="entry name" value="STRESS RESPONSE REGULATOR PROTEIN 1"/>
    <property type="match status" value="1"/>
</dbReference>
<feature type="domain" description="Response regulatory" evidence="3">
    <location>
        <begin position="4"/>
        <end position="119"/>
    </location>
</feature>
<evidence type="ECO:0000259" key="3">
    <source>
        <dbReference type="PROSITE" id="PS50110"/>
    </source>
</evidence>
<dbReference type="InterPro" id="IPR050595">
    <property type="entry name" value="Bact_response_regulator"/>
</dbReference>
<dbReference type="CDD" id="cd17593">
    <property type="entry name" value="REC_CheC-like"/>
    <property type="match status" value="1"/>
</dbReference>
<accession>A0ABS8GCM0</accession>
<dbReference type="InterPro" id="IPR001789">
    <property type="entry name" value="Sig_transdc_resp-reg_receiver"/>
</dbReference>
<reference evidence="4 5" key="1">
    <citation type="submission" date="2021-10" db="EMBL/GenBank/DDBJ databases">
        <title>Draft genome of Aestuariibacter halophilus JC2043.</title>
        <authorList>
            <person name="Emsley S.A."/>
            <person name="Pfannmuller K.M."/>
            <person name="Ushijima B."/>
            <person name="Saw J.H."/>
            <person name="Videau P."/>
        </authorList>
    </citation>
    <scope>NUCLEOTIDE SEQUENCE [LARGE SCALE GENOMIC DNA]</scope>
    <source>
        <strain evidence="4 5">JC2043</strain>
    </source>
</reference>
<protein>
    <submittedName>
        <fullName evidence="4">Response regulator</fullName>
    </submittedName>
</protein>
<dbReference type="SMART" id="SM00448">
    <property type="entry name" value="REC"/>
    <property type="match status" value="1"/>
</dbReference>
<name>A0ABS8GCM0_9ALTE</name>
<dbReference type="PANTHER" id="PTHR44591:SF24">
    <property type="entry name" value="PROTEIN-GLUTAMATE METHYLESTERASE_PROTEIN-GLUTAMINE GLUTAMINASE 1"/>
    <property type="match status" value="1"/>
</dbReference>
<dbReference type="RefSeq" id="WP_229163103.1">
    <property type="nucleotide sequence ID" value="NZ_JAJEWP010000010.1"/>
</dbReference>
<evidence type="ECO:0000313" key="4">
    <source>
        <dbReference type="EMBL" id="MCC2618310.1"/>
    </source>
</evidence>
<sequence length="121" mass="13689">MSFPVLICDDSAIARKMVQRSLPDDFASEIHLANNGQEALMHLEQNPVALLFLDLTMPVMDGLQVLQEIKQRCIEVFVIVISGDIQPEMKHRVSQLGALDFIEKPVDAPRLQQTLQRFGLY</sequence>
<evidence type="ECO:0000256" key="2">
    <source>
        <dbReference type="PROSITE-ProRule" id="PRU00169"/>
    </source>
</evidence>
<dbReference type="PROSITE" id="PS50110">
    <property type="entry name" value="RESPONSE_REGULATORY"/>
    <property type="match status" value="1"/>
</dbReference>
<dbReference type="Pfam" id="PF00072">
    <property type="entry name" value="Response_reg"/>
    <property type="match status" value="1"/>
</dbReference>
<dbReference type="Proteomes" id="UP001520878">
    <property type="component" value="Unassembled WGS sequence"/>
</dbReference>
<dbReference type="InterPro" id="IPR011006">
    <property type="entry name" value="CheY-like_superfamily"/>
</dbReference>